<evidence type="ECO:0000313" key="14">
    <source>
        <dbReference type="Proteomes" id="UP000775213"/>
    </source>
</evidence>
<protein>
    <recommendedName>
        <fullName evidence="12">ABC transporter domain-containing protein</fullName>
    </recommendedName>
</protein>
<evidence type="ECO:0000256" key="7">
    <source>
        <dbReference type="ARBA" id="ARBA00022840"/>
    </source>
</evidence>
<accession>A0AAV7GRV2</accession>
<evidence type="ECO:0000256" key="4">
    <source>
        <dbReference type="ARBA" id="ARBA00022692"/>
    </source>
</evidence>
<dbReference type="InterPro" id="IPR043926">
    <property type="entry name" value="ABCG_dom"/>
</dbReference>
<dbReference type="Gene3D" id="3.40.50.300">
    <property type="entry name" value="P-loop containing nucleotide triphosphate hydrolases"/>
    <property type="match status" value="3"/>
</dbReference>
<evidence type="ECO:0000256" key="3">
    <source>
        <dbReference type="ARBA" id="ARBA00022448"/>
    </source>
</evidence>
<evidence type="ECO:0000256" key="5">
    <source>
        <dbReference type="ARBA" id="ARBA00022737"/>
    </source>
</evidence>
<dbReference type="SMART" id="SM00382">
    <property type="entry name" value="AAA"/>
    <property type="match status" value="2"/>
</dbReference>
<keyword evidence="9 11" id="KW-0472">Membrane</keyword>
<keyword evidence="5" id="KW-0677">Repeat</keyword>
<dbReference type="EMBL" id="JAGFBR010000012">
    <property type="protein sequence ID" value="KAH0458194.1"/>
    <property type="molecule type" value="Genomic_DNA"/>
</dbReference>
<reference evidence="13 14" key="1">
    <citation type="journal article" date="2021" name="Hortic Res">
        <title>Chromosome-scale assembly of the Dendrobium chrysotoxum genome enhances the understanding of orchid evolution.</title>
        <authorList>
            <person name="Zhang Y."/>
            <person name="Zhang G.Q."/>
            <person name="Zhang D."/>
            <person name="Liu X.D."/>
            <person name="Xu X.Y."/>
            <person name="Sun W.H."/>
            <person name="Yu X."/>
            <person name="Zhu X."/>
            <person name="Wang Z.W."/>
            <person name="Zhao X."/>
            <person name="Zhong W.Y."/>
            <person name="Chen H."/>
            <person name="Yin W.L."/>
            <person name="Huang T."/>
            <person name="Niu S.C."/>
            <person name="Liu Z.J."/>
        </authorList>
    </citation>
    <scope>NUCLEOTIDE SEQUENCE [LARGE SCALE GENOMIC DNA]</scope>
    <source>
        <strain evidence="13">Lindl</strain>
    </source>
</reference>
<feature type="transmembrane region" description="Helical" evidence="11">
    <location>
        <begin position="964"/>
        <end position="982"/>
    </location>
</feature>
<feature type="transmembrane region" description="Helical" evidence="11">
    <location>
        <begin position="430"/>
        <end position="454"/>
    </location>
</feature>
<gene>
    <name evidence="13" type="ORF">IEQ34_013509</name>
</gene>
<comment type="subcellular location">
    <subcellularLocation>
        <location evidence="1">Membrane</location>
        <topology evidence="1">Multi-pass membrane protein</topology>
    </subcellularLocation>
</comment>
<evidence type="ECO:0000256" key="10">
    <source>
        <dbReference type="ARBA" id="ARBA00037747"/>
    </source>
</evidence>
<dbReference type="PANTHER" id="PTHR19241">
    <property type="entry name" value="ATP-BINDING CASSETTE TRANSPORTER"/>
    <property type="match status" value="1"/>
</dbReference>
<feature type="transmembrane region" description="Helical" evidence="11">
    <location>
        <begin position="398"/>
        <end position="418"/>
    </location>
</feature>
<evidence type="ECO:0000256" key="2">
    <source>
        <dbReference type="ARBA" id="ARBA00006012"/>
    </source>
</evidence>
<dbReference type="GO" id="GO:0005886">
    <property type="term" value="C:plasma membrane"/>
    <property type="evidence" value="ECO:0007669"/>
    <property type="project" value="UniProtKB-ARBA"/>
</dbReference>
<dbReference type="InterPro" id="IPR003439">
    <property type="entry name" value="ABC_transporter-like_ATP-bd"/>
</dbReference>
<dbReference type="PROSITE" id="PS50893">
    <property type="entry name" value="ABC_TRANSPORTER_2"/>
    <property type="match status" value="2"/>
</dbReference>
<comment type="similarity">
    <text evidence="2">Belongs to the ABC transporter superfamily. ABCG family. PDR (TC 3.A.1.205) subfamily.</text>
</comment>
<dbReference type="GO" id="GO:0140359">
    <property type="term" value="F:ABC-type transporter activity"/>
    <property type="evidence" value="ECO:0007669"/>
    <property type="project" value="InterPro"/>
</dbReference>
<keyword evidence="8 11" id="KW-1133">Transmembrane helix</keyword>
<dbReference type="Proteomes" id="UP000775213">
    <property type="component" value="Unassembled WGS sequence"/>
</dbReference>
<sequence length="1045" mass="118302">MEKVSSRSSSRGSSRSSFNHAEEGILLESLPNYTRLGSAIDKFAAVDNGAVGDRTLANAERRDFSHEVFEVEELRNSSEKIGLQLPTVEVRFEHLTVETECHIGRRALPTLVNATQNMIESILDVIGIRLTKRTQLPILNDVSGVIKPSRLTLLLGPPSSGKTTLLKTLAGRLDPTLKVLGLDDCADTIVGDVMRRGISGGQKKRLTTGEIIVGPMKVYFMDEILVGLDSSTAYQIVKYLQQFIHLVEATILMSLLQPNFEIFSLFDDIIIINEGHILYHGPREFVLPFFNSCGFQCPERKSISDFIQEVISRNDQKQYWASYGVPYSYVSAQEFSNHFNNFYIGLNIKHELAIPFDKSRSHYASLMFKKRTVPYFELLSASFAKEWLLIKHNLPLHIIKFIQILILAFIASTMFMTTRMQTNTISDGNMYIGSLAFAIVVNVFSGFSQLIFTVNRLPVFYKHRDLLLYPAWVFTLPNFLLRIPISMLESIVWVTTTYYIIGFAPEVSRFFKQFLILFLMQQAASGLFRLITAICRSMIISNTGGSLSVIIMCILGGFILPKVSGLSPKKGMVLPFTPLIISFHEVNYYIDMPKEFNNHGVNKDRLQLLAGVTGAFRPKILTALMGISGAGKTTLLDVLAGRKTSGYIEGEIRISGYSKIQETFTRILGYCEQNDIHSPQITVRESLIYSSFLRLPKELNDDEKMEFVDEVMSLMELNNLKDAIVGLPDVTGLSTEQRKRLTIAVELVANPSIIFMDEPTSGLDARAAAIVMRTVRNTIETGRTVVCTVHQPSTEIFEAFDELLLLKRGGHVIFYGPLGQKASHMIDYFEAILGVPKIKDYYNPATWMLEVSSVVAEINLDIDLADYYKASTLYEEDANHIRTIVGSMYVAVMFIGITNCSTVQSVLAIERTVFYRERAAGIYSTFPYALAQVIIEIPYVFAQASIYIIIIYPMMGFEWSIEKFMWFYYIIFFSFLYFTYYGMMSISFSKNQHIASIFTTSFYPIFQLFSGFFIPKSVSFYYLKTNSNLFNDYKCDQFCVMIDPK</sequence>
<dbReference type="CDD" id="cd03232">
    <property type="entry name" value="ABCG_PDR_domain2"/>
    <property type="match status" value="1"/>
</dbReference>
<evidence type="ECO:0000313" key="13">
    <source>
        <dbReference type="EMBL" id="KAH0458194.1"/>
    </source>
</evidence>
<dbReference type="GO" id="GO:0005524">
    <property type="term" value="F:ATP binding"/>
    <property type="evidence" value="ECO:0007669"/>
    <property type="project" value="UniProtKB-KW"/>
</dbReference>
<feature type="domain" description="ABC transporter" evidence="12">
    <location>
        <begin position="581"/>
        <end position="834"/>
    </location>
</feature>
<keyword evidence="3" id="KW-0813">Transport</keyword>
<name>A0AAV7GRV2_DENCH</name>
<evidence type="ECO:0000256" key="6">
    <source>
        <dbReference type="ARBA" id="ARBA00022741"/>
    </source>
</evidence>
<organism evidence="13 14">
    <name type="scientific">Dendrobium chrysotoxum</name>
    <name type="common">Orchid</name>
    <dbReference type="NCBI Taxonomy" id="161865"/>
    <lineage>
        <taxon>Eukaryota</taxon>
        <taxon>Viridiplantae</taxon>
        <taxon>Streptophyta</taxon>
        <taxon>Embryophyta</taxon>
        <taxon>Tracheophyta</taxon>
        <taxon>Spermatophyta</taxon>
        <taxon>Magnoliopsida</taxon>
        <taxon>Liliopsida</taxon>
        <taxon>Asparagales</taxon>
        <taxon>Orchidaceae</taxon>
        <taxon>Epidendroideae</taxon>
        <taxon>Malaxideae</taxon>
        <taxon>Dendrobiinae</taxon>
        <taxon>Dendrobium</taxon>
    </lineage>
</organism>
<evidence type="ECO:0000259" key="12">
    <source>
        <dbReference type="PROSITE" id="PS50893"/>
    </source>
</evidence>
<evidence type="ECO:0000256" key="9">
    <source>
        <dbReference type="ARBA" id="ARBA00023136"/>
    </source>
</evidence>
<dbReference type="AlphaFoldDB" id="A0AAV7GRV2"/>
<feature type="transmembrane region" description="Helical" evidence="11">
    <location>
        <begin position="538"/>
        <end position="560"/>
    </location>
</feature>
<dbReference type="Pfam" id="PF01061">
    <property type="entry name" value="ABC2_membrane"/>
    <property type="match status" value="2"/>
</dbReference>
<feature type="transmembrane region" description="Helical" evidence="11">
    <location>
        <begin position="888"/>
        <end position="909"/>
    </location>
</feature>
<keyword evidence="6" id="KW-0547">Nucleotide-binding</keyword>
<dbReference type="FunFam" id="3.40.50.300:FF:000532">
    <property type="entry name" value="ABC transporter G family member 34"/>
    <property type="match status" value="1"/>
</dbReference>
<proteinExistence type="inferred from homology"/>
<comment type="caution">
    <text evidence="13">The sequence shown here is derived from an EMBL/GenBank/DDBJ whole genome shotgun (WGS) entry which is preliminary data.</text>
</comment>
<dbReference type="Pfam" id="PF19055">
    <property type="entry name" value="ABC2_membrane_7"/>
    <property type="match status" value="1"/>
</dbReference>
<evidence type="ECO:0000256" key="11">
    <source>
        <dbReference type="SAM" id="Phobius"/>
    </source>
</evidence>
<dbReference type="Pfam" id="PF00005">
    <property type="entry name" value="ABC_tran"/>
    <property type="match status" value="1"/>
</dbReference>
<dbReference type="InterPro" id="IPR003593">
    <property type="entry name" value="AAA+_ATPase"/>
</dbReference>
<feature type="transmembrane region" description="Helical" evidence="11">
    <location>
        <begin position="929"/>
        <end position="952"/>
    </location>
</feature>
<feature type="transmembrane region" description="Helical" evidence="11">
    <location>
        <begin position="514"/>
        <end position="532"/>
    </location>
</feature>
<dbReference type="InterPro" id="IPR027417">
    <property type="entry name" value="P-loop_NTPase"/>
</dbReference>
<feature type="domain" description="ABC transporter" evidence="12">
    <location>
        <begin position="123"/>
        <end position="299"/>
    </location>
</feature>
<comment type="function">
    <text evidence="10">May be a general defense protein.</text>
</comment>
<dbReference type="InterPro" id="IPR034003">
    <property type="entry name" value="ABCG_PDR_2"/>
</dbReference>
<keyword evidence="14" id="KW-1185">Reference proteome</keyword>
<evidence type="ECO:0000256" key="8">
    <source>
        <dbReference type="ARBA" id="ARBA00022989"/>
    </source>
</evidence>
<dbReference type="GO" id="GO:0016887">
    <property type="term" value="F:ATP hydrolysis activity"/>
    <property type="evidence" value="ECO:0007669"/>
    <property type="project" value="InterPro"/>
</dbReference>
<dbReference type="SUPFAM" id="SSF52540">
    <property type="entry name" value="P-loop containing nucleoside triphosphate hydrolases"/>
    <property type="match status" value="2"/>
</dbReference>
<dbReference type="FunFam" id="3.40.50.300:FF:000059">
    <property type="entry name" value="ABC transporter G family member 40"/>
    <property type="match status" value="1"/>
</dbReference>
<evidence type="ECO:0000256" key="1">
    <source>
        <dbReference type="ARBA" id="ARBA00004141"/>
    </source>
</evidence>
<keyword evidence="7" id="KW-0067">ATP-binding</keyword>
<dbReference type="InterPro" id="IPR013525">
    <property type="entry name" value="ABC2_TM"/>
</dbReference>
<feature type="transmembrane region" description="Helical" evidence="11">
    <location>
        <begin position="994"/>
        <end position="1014"/>
    </location>
</feature>
<keyword evidence="4 11" id="KW-0812">Transmembrane</keyword>